<evidence type="ECO:0000313" key="2">
    <source>
        <dbReference type="EMBL" id="MBB1098129.1"/>
    </source>
</evidence>
<dbReference type="RefSeq" id="WP_182596842.1">
    <property type="nucleotide sequence ID" value="NZ_JACIVA010000055.1"/>
</dbReference>
<comment type="caution">
    <text evidence="2">The sequence shown here is derived from an EMBL/GenBank/DDBJ whole genome shotgun (WGS) entry which is preliminary data.</text>
</comment>
<dbReference type="InterPro" id="IPR023198">
    <property type="entry name" value="PGP-like_dom2"/>
</dbReference>
<proteinExistence type="predicted"/>
<dbReference type="PRINTS" id="PR00413">
    <property type="entry name" value="HADHALOGNASE"/>
</dbReference>
<keyword evidence="3" id="KW-1185">Reference proteome</keyword>
<name>A0A7W3YN48_9LACO</name>
<dbReference type="InterPro" id="IPR023214">
    <property type="entry name" value="HAD_sf"/>
</dbReference>
<evidence type="ECO:0000313" key="3">
    <source>
        <dbReference type="Proteomes" id="UP000517106"/>
    </source>
</evidence>
<dbReference type="Gene3D" id="3.40.50.1000">
    <property type="entry name" value="HAD superfamily/HAD-like"/>
    <property type="match status" value="1"/>
</dbReference>
<dbReference type="SFLD" id="SFLDG01129">
    <property type="entry name" value="C1.5:_HAD__Beta-PGM__Phosphata"/>
    <property type="match status" value="1"/>
</dbReference>
<dbReference type="PANTHER" id="PTHR43316:SF3">
    <property type="entry name" value="HALOACID DEHALOGENASE, TYPE II (AFU_ORTHOLOGUE AFUA_2G07750)-RELATED"/>
    <property type="match status" value="1"/>
</dbReference>
<keyword evidence="1 2" id="KW-0378">Hydrolase</keyword>
<gene>
    <name evidence="2" type="ORF">H5S09_09285</name>
</gene>
<reference evidence="2 3" key="1">
    <citation type="submission" date="2020-07" db="EMBL/GenBank/DDBJ databases">
        <title>Description of Limosilactobacillus balticus sp. nov., Limosilactobacillus agrestis sp. nov., Limosilactobacillus albertensis sp. nov., Limosilactobacillus rudii sp. nov., Limosilactobacillus fastidiosus sp. nov., five novel Limosilactobacillus species isolated from the vertebrate gastrointestinal tract, and proposal of 6 subspecies of Limosilactobacillus reuteri adapted to the gastrointestinal tract of specific vertebrate hosts.</title>
        <authorList>
            <person name="Li F."/>
            <person name="Cheng C."/>
            <person name="Zheng J."/>
            <person name="Quevedo R.M."/>
            <person name="Li J."/>
            <person name="Roos S."/>
            <person name="Gaenzle M.G."/>
            <person name="Walter J."/>
        </authorList>
    </citation>
    <scope>NUCLEOTIDE SEQUENCE [LARGE SCALE GENOMIC DNA]</scope>
    <source>
        <strain evidence="2 3">STM2_1</strain>
    </source>
</reference>
<dbReference type="InterPro" id="IPR036412">
    <property type="entry name" value="HAD-like_sf"/>
</dbReference>
<dbReference type="GO" id="GO:0016787">
    <property type="term" value="F:hydrolase activity"/>
    <property type="evidence" value="ECO:0007669"/>
    <property type="project" value="UniProtKB-KW"/>
</dbReference>
<dbReference type="SFLD" id="SFLDS00003">
    <property type="entry name" value="Haloacid_Dehalogenase"/>
    <property type="match status" value="1"/>
</dbReference>
<dbReference type="SUPFAM" id="SSF56784">
    <property type="entry name" value="HAD-like"/>
    <property type="match status" value="1"/>
</dbReference>
<dbReference type="AlphaFoldDB" id="A0A7W3YN48"/>
<accession>A0A7W3YN48</accession>
<dbReference type="EMBL" id="JACIVA010000055">
    <property type="protein sequence ID" value="MBB1098129.1"/>
    <property type="molecule type" value="Genomic_DNA"/>
</dbReference>
<dbReference type="InterPro" id="IPR051540">
    <property type="entry name" value="S-2-haloacid_dehalogenase"/>
</dbReference>
<protein>
    <submittedName>
        <fullName evidence="2">HAD hydrolase-like protein</fullName>
    </submittedName>
</protein>
<dbReference type="Pfam" id="PF00702">
    <property type="entry name" value="Hydrolase"/>
    <property type="match status" value="1"/>
</dbReference>
<dbReference type="Gene3D" id="1.10.150.240">
    <property type="entry name" value="Putative phosphatase, domain 2"/>
    <property type="match status" value="1"/>
</dbReference>
<evidence type="ECO:0000256" key="1">
    <source>
        <dbReference type="ARBA" id="ARBA00022801"/>
    </source>
</evidence>
<dbReference type="Proteomes" id="UP000517106">
    <property type="component" value="Unassembled WGS sequence"/>
</dbReference>
<organism evidence="2 3">
    <name type="scientific">Limosilactobacillus rudii</name>
    <dbReference type="NCBI Taxonomy" id="2759755"/>
    <lineage>
        <taxon>Bacteria</taxon>
        <taxon>Bacillati</taxon>
        <taxon>Bacillota</taxon>
        <taxon>Bacilli</taxon>
        <taxon>Lactobacillales</taxon>
        <taxon>Lactobacillaceae</taxon>
        <taxon>Limosilactobacillus</taxon>
    </lineage>
</organism>
<dbReference type="PANTHER" id="PTHR43316">
    <property type="entry name" value="HYDROLASE, HALOACID DELAHOGENASE-RELATED"/>
    <property type="match status" value="1"/>
</dbReference>
<dbReference type="InterPro" id="IPR006439">
    <property type="entry name" value="HAD-SF_hydro_IA"/>
</dbReference>
<sequence>MGKPIITFDLYGTLLDPTSIYQHIDDVCDDNDLPANKVKNLYTTDLMLFEGQDDFLPFESLLQQVLEYMDMQLDTHVFASEWVNFLIEHIGMKPCAGTLPVLTKLKQHGYQLVALANSSQNLIKQQSKQFAGLIDDFIVSDDLGCYKPSQNFFTKTSQKFGFDKRLHYHVAVNYWTDIISARKAGWPTIWINQDDLGAPRSREQPLIVINTLSELLTIHL</sequence>